<feature type="transmembrane region" description="Helical" evidence="5">
    <location>
        <begin position="262"/>
        <end position="279"/>
    </location>
</feature>
<evidence type="ECO:0000256" key="4">
    <source>
        <dbReference type="ARBA" id="ARBA00023136"/>
    </source>
</evidence>
<dbReference type="AlphaFoldDB" id="A0A1S3H857"/>
<organism evidence="7 8">
    <name type="scientific">Lingula anatina</name>
    <name type="common">Brachiopod</name>
    <name type="synonym">Lingula unguis</name>
    <dbReference type="NCBI Taxonomy" id="7574"/>
    <lineage>
        <taxon>Eukaryota</taxon>
        <taxon>Metazoa</taxon>
        <taxon>Spiralia</taxon>
        <taxon>Lophotrochozoa</taxon>
        <taxon>Brachiopoda</taxon>
        <taxon>Linguliformea</taxon>
        <taxon>Lingulata</taxon>
        <taxon>Lingulida</taxon>
        <taxon>Linguloidea</taxon>
        <taxon>Lingulidae</taxon>
        <taxon>Lingula</taxon>
    </lineage>
</organism>
<keyword evidence="2 5" id="KW-0812">Transmembrane</keyword>
<keyword evidence="8" id="KW-0675">Receptor</keyword>
<dbReference type="Pfam" id="PF00001">
    <property type="entry name" value="7tm_1"/>
    <property type="match status" value="1"/>
</dbReference>
<evidence type="ECO:0000256" key="1">
    <source>
        <dbReference type="ARBA" id="ARBA00004370"/>
    </source>
</evidence>
<evidence type="ECO:0000313" key="8">
    <source>
        <dbReference type="RefSeq" id="XP_013381671.1"/>
    </source>
</evidence>
<keyword evidence="7" id="KW-1185">Reference proteome</keyword>
<dbReference type="RefSeq" id="XP_013381671.1">
    <property type="nucleotide sequence ID" value="XM_013526217.1"/>
</dbReference>
<feature type="transmembrane region" description="Helical" evidence="5">
    <location>
        <begin position="215"/>
        <end position="241"/>
    </location>
</feature>
<dbReference type="OrthoDB" id="10011262at2759"/>
<reference evidence="8" key="1">
    <citation type="submission" date="2025-08" db="UniProtKB">
        <authorList>
            <consortium name="RefSeq"/>
        </authorList>
    </citation>
    <scope>IDENTIFICATION</scope>
    <source>
        <tissue evidence="8">Gonads</tissue>
    </source>
</reference>
<evidence type="ECO:0000313" key="7">
    <source>
        <dbReference type="Proteomes" id="UP000085678"/>
    </source>
</evidence>
<dbReference type="PANTHER" id="PTHR46641">
    <property type="entry name" value="FMRFAMIDE RECEPTOR-RELATED"/>
    <property type="match status" value="1"/>
</dbReference>
<dbReference type="SUPFAM" id="SSF81321">
    <property type="entry name" value="Family A G protein-coupled receptor-like"/>
    <property type="match status" value="1"/>
</dbReference>
<dbReference type="KEGG" id="lak:106152585"/>
<dbReference type="Gene3D" id="1.20.1070.10">
    <property type="entry name" value="Rhodopsin 7-helix transmembrane proteins"/>
    <property type="match status" value="1"/>
</dbReference>
<evidence type="ECO:0000259" key="6">
    <source>
        <dbReference type="PROSITE" id="PS50262"/>
    </source>
</evidence>
<dbReference type="InterPro" id="IPR017452">
    <property type="entry name" value="GPCR_Rhodpsn_7TM"/>
</dbReference>
<keyword evidence="3 5" id="KW-1133">Transmembrane helix</keyword>
<proteinExistence type="predicted"/>
<dbReference type="PRINTS" id="PR00237">
    <property type="entry name" value="GPCRRHODOPSN"/>
</dbReference>
<dbReference type="InParanoid" id="A0A1S3H857"/>
<dbReference type="GO" id="GO:0004930">
    <property type="term" value="F:G protein-coupled receptor activity"/>
    <property type="evidence" value="ECO:0007669"/>
    <property type="project" value="InterPro"/>
</dbReference>
<feature type="transmembrane region" description="Helical" evidence="5">
    <location>
        <begin position="76"/>
        <end position="95"/>
    </location>
</feature>
<sequence length="364" mass="40774">MGNQEKQISGSIISHPYDNSSNCSSAFRNTAEEDLILAYKQIILGYVVPSICLYGIISNILNIVVLSSNKLKDSLYTYLLGLAIADLLSLVLFLFSSLTRGLYNGDFGWMTFEVYIYFPFASASTMASALQTIAVTIERFFWVSKPMKSKQFCTRELAVKVTLGIYITCIIFNIPRCFAFTLAKQVSCNSTESADFYHFSYTEFGTSSFYMAHSWVSLIGITFGGILFLLIFNILLFRAVYISNKTSITMVSSSQQQRTKHQQRLTMTLVSVVTVFLIGELPSAMVNRSVSVAIYGQGDMSVLSNQTYQLMSLLGTTLVVLQHSLNFVIYCVLNRRFRTVFRVHTLRCSTNTVNDVGTTLNNLS</sequence>
<evidence type="ECO:0000256" key="3">
    <source>
        <dbReference type="ARBA" id="ARBA00022989"/>
    </source>
</evidence>
<name>A0A1S3H857_LINAN</name>
<keyword evidence="4 5" id="KW-0472">Membrane</keyword>
<feature type="transmembrane region" description="Helical" evidence="5">
    <location>
        <begin position="310"/>
        <end position="333"/>
    </location>
</feature>
<accession>A0A1S3H857</accession>
<dbReference type="InterPro" id="IPR000276">
    <property type="entry name" value="GPCR_Rhodpsn"/>
</dbReference>
<dbReference type="STRING" id="7574.A0A1S3H857"/>
<gene>
    <name evidence="8" type="primary">LOC106152585</name>
</gene>
<comment type="subcellular location">
    <subcellularLocation>
        <location evidence="1">Membrane</location>
    </subcellularLocation>
</comment>
<dbReference type="GeneID" id="106152585"/>
<dbReference type="CDD" id="cd14978">
    <property type="entry name" value="7tmA_FMRFamide_R-like"/>
    <property type="match status" value="1"/>
</dbReference>
<dbReference type="InterPro" id="IPR052954">
    <property type="entry name" value="GPCR-Ligand_Int"/>
</dbReference>
<feature type="transmembrane region" description="Helical" evidence="5">
    <location>
        <begin position="157"/>
        <end position="174"/>
    </location>
</feature>
<dbReference type="GO" id="GO:0016020">
    <property type="term" value="C:membrane"/>
    <property type="evidence" value="ECO:0007669"/>
    <property type="project" value="UniProtKB-SubCell"/>
</dbReference>
<feature type="transmembrane region" description="Helical" evidence="5">
    <location>
        <begin position="115"/>
        <end position="137"/>
    </location>
</feature>
<evidence type="ECO:0000256" key="5">
    <source>
        <dbReference type="SAM" id="Phobius"/>
    </source>
</evidence>
<protein>
    <submittedName>
        <fullName evidence="8">Probable G-protein coupled receptor B0563.6</fullName>
    </submittedName>
</protein>
<dbReference type="PANTHER" id="PTHR46641:SF2">
    <property type="entry name" value="FMRFAMIDE RECEPTOR"/>
    <property type="match status" value="1"/>
</dbReference>
<dbReference type="OMA" id="QCGCESW"/>
<dbReference type="PROSITE" id="PS50262">
    <property type="entry name" value="G_PROTEIN_RECEP_F1_2"/>
    <property type="match status" value="1"/>
</dbReference>
<feature type="domain" description="G-protein coupled receptors family 1 profile" evidence="6">
    <location>
        <begin position="58"/>
        <end position="330"/>
    </location>
</feature>
<evidence type="ECO:0000256" key="2">
    <source>
        <dbReference type="ARBA" id="ARBA00022692"/>
    </source>
</evidence>
<feature type="transmembrane region" description="Helical" evidence="5">
    <location>
        <begin position="43"/>
        <end position="64"/>
    </location>
</feature>
<dbReference type="Proteomes" id="UP000085678">
    <property type="component" value="Unplaced"/>
</dbReference>